<keyword evidence="1" id="KW-1133">Transmembrane helix</keyword>
<evidence type="ECO:0000313" key="2">
    <source>
        <dbReference type="EMBL" id="EAW31853.1"/>
    </source>
</evidence>
<name>A0YBC3_9GAMM</name>
<dbReference type="Proteomes" id="UP000004931">
    <property type="component" value="Unassembled WGS sequence"/>
</dbReference>
<reference evidence="2 3" key="1">
    <citation type="journal article" date="2010" name="J. Bacteriol.">
        <title>Genome sequence of the oligotrophic marine Gammaproteobacterium HTCC2143, isolated from the Oregon Coast.</title>
        <authorList>
            <person name="Oh H.M."/>
            <person name="Kang I."/>
            <person name="Ferriera S."/>
            <person name="Giovannoni S.J."/>
            <person name="Cho J.C."/>
        </authorList>
    </citation>
    <scope>NUCLEOTIDE SEQUENCE [LARGE SCALE GENOMIC DNA]</scope>
    <source>
        <strain evidence="2 3">HTCC2143</strain>
    </source>
</reference>
<accession>A0YBC3</accession>
<gene>
    <name evidence="2" type="ORF">GP2143_05365</name>
</gene>
<dbReference type="STRING" id="247633.GP2143_05365"/>
<comment type="caution">
    <text evidence="2">The sequence shown here is derived from an EMBL/GenBank/DDBJ whole genome shotgun (WGS) entry which is preliminary data.</text>
</comment>
<dbReference type="AlphaFoldDB" id="A0YBC3"/>
<keyword evidence="3" id="KW-1185">Reference proteome</keyword>
<organism evidence="2 3">
    <name type="scientific">marine gamma proteobacterium HTCC2143</name>
    <dbReference type="NCBI Taxonomy" id="247633"/>
    <lineage>
        <taxon>Bacteria</taxon>
        <taxon>Pseudomonadati</taxon>
        <taxon>Pseudomonadota</taxon>
        <taxon>Gammaproteobacteria</taxon>
        <taxon>Cellvibrionales</taxon>
        <taxon>Spongiibacteraceae</taxon>
        <taxon>BD1-7 clade</taxon>
    </lineage>
</organism>
<dbReference type="EMBL" id="AAVT01000002">
    <property type="protein sequence ID" value="EAW31853.1"/>
    <property type="molecule type" value="Genomic_DNA"/>
</dbReference>
<protein>
    <submittedName>
        <fullName evidence="2">Uncharacterized protein</fullName>
    </submittedName>
</protein>
<evidence type="ECO:0000313" key="3">
    <source>
        <dbReference type="Proteomes" id="UP000004931"/>
    </source>
</evidence>
<feature type="transmembrane region" description="Helical" evidence="1">
    <location>
        <begin position="33"/>
        <end position="57"/>
    </location>
</feature>
<keyword evidence="1" id="KW-0812">Transmembrane</keyword>
<proteinExistence type="predicted"/>
<keyword evidence="1" id="KW-0472">Membrane</keyword>
<dbReference type="OrthoDB" id="9842029at2"/>
<sequence>MAKKDDDDASEELSEEQLAERIQEASQKAKTQWVTGLVMVPILLIVSIVGVLSLVSFHGSTRELESQKPEDLVQIFSARIDVARRQAEEQYAVHSEKMSNGDIFEVSKKFTTLFDVSQTSESDYARLLSTYQQLAYESASRVKGSGEWYFYYKGQVSSLSNAANKREAALITYFNDD</sequence>
<evidence type="ECO:0000256" key="1">
    <source>
        <dbReference type="SAM" id="Phobius"/>
    </source>
</evidence>